<sequence>MIHRAAFTSGGMGCLSGGAADGSASRGTFGSDTKPPVRRVAGRDRVNPHLSVVEIRLAGRVSQG</sequence>
<keyword evidence="3" id="KW-1185">Reference proteome</keyword>
<accession>A0A9W6I891</accession>
<dbReference type="EMBL" id="BSEV01000022">
    <property type="protein sequence ID" value="GLK13428.1"/>
    <property type="molecule type" value="Genomic_DNA"/>
</dbReference>
<proteinExistence type="predicted"/>
<reference evidence="2" key="2">
    <citation type="submission" date="2023-01" db="EMBL/GenBank/DDBJ databases">
        <authorList>
            <person name="Sun Q."/>
            <person name="Evtushenko L."/>
        </authorList>
    </citation>
    <scope>NUCLEOTIDE SEQUENCE</scope>
    <source>
        <strain evidence="2">VKM Ac-2007</strain>
    </source>
</reference>
<feature type="compositionally biased region" description="Gly residues" evidence="1">
    <location>
        <begin position="10"/>
        <end position="20"/>
    </location>
</feature>
<reference evidence="2" key="1">
    <citation type="journal article" date="2014" name="Int. J. Syst. Evol. Microbiol.">
        <title>Complete genome sequence of Corynebacterium casei LMG S-19264T (=DSM 44701T), isolated from a smear-ripened cheese.</title>
        <authorList>
            <consortium name="US DOE Joint Genome Institute (JGI-PGF)"/>
            <person name="Walter F."/>
            <person name="Albersmeier A."/>
            <person name="Kalinowski J."/>
            <person name="Ruckert C."/>
        </authorList>
    </citation>
    <scope>NUCLEOTIDE SEQUENCE</scope>
    <source>
        <strain evidence="2">VKM Ac-2007</strain>
    </source>
</reference>
<evidence type="ECO:0000313" key="3">
    <source>
        <dbReference type="Proteomes" id="UP001143474"/>
    </source>
</evidence>
<feature type="region of interest" description="Disordered" evidence="1">
    <location>
        <begin position="1"/>
        <end position="45"/>
    </location>
</feature>
<protein>
    <submittedName>
        <fullName evidence="2">Uncharacterized protein</fullName>
    </submittedName>
</protein>
<dbReference type="AlphaFoldDB" id="A0A9W6I891"/>
<organism evidence="2 3">
    <name type="scientific">Streptosporangium carneum</name>
    <dbReference type="NCBI Taxonomy" id="47481"/>
    <lineage>
        <taxon>Bacteria</taxon>
        <taxon>Bacillati</taxon>
        <taxon>Actinomycetota</taxon>
        <taxon>Actinomycetes</taxon>
        <taxon>Streptosporangiales</taxon>
        <taxon>Streptosporangiaceae</taxon>
        <taxon>Streptosporangium</taxon>
    </lineage>
</organism>
<dbReference type="Proteomes" id="UP001143474">
    <property type="component" value="Unassembled WGS sequence"/>
</dbReference>
<evidence type="ECO:0000313" key="2">
    <source>
        <dbReference type="EMBL" id="GLK13428.1"/>
    </source>
</evidence>
<name>A0A9W6I891_9ACTN</name>
<gene>
    <name evidence="2" type="ORF">GCM10017600_68390</name>
</gene>
<evidence type="ECO:0000256" key="1">
    <source>
        <dbReference type="SAM" id="MobiDB-lite"/>
    </source>
</evidence>
<comment type="caution">
    <text evidence="2">The sequence shown here is derived from an EMBL/GenBank/DDBJ whole genome shotgun (WGS) entry which is preliminary data.</text>
</comment>